<dbReference type="Pfam" id="PF12735">
    <property type="entry name" value="IgD3_Trs65"/>
    <property type="match status" value="1"/>
</dbReference>
<dbReference type="OrthoDB" id="5345392at2759"/>
<gene>
    <name evidence="2" type="ORF">B0T10DRAFT_472336</name>
</gene>
<proteinExistence type="predicted"/>
<dbReference type="InterPro" id="IPR024662">
    <property type="entry name" value="Trs65"/>
</dbReference>
<organism evidence="2 3">
    <name type="scientific">Thelonectria olida</name>
    <dbReference type="NCBI Taxonomy" id="1576542"/>
    <lineage>
        <taxon>Eukaryota</taxon>
        <taxon>Fungi</taxon>
        <taxon>Dikarya</taxon>
        <taxon>Ascomycota</taxon>
        <taxon>Pezizomycotina</taxon>
        <taxon>Sordariomycetes</taxon>
        <taxon>Hypocreomycetidae</taxon>
        <taxon>Hypocreales</taxon>
        <taxon>Nectriaceae</taxon>
        <taxon>Thelonectria</taxon>
    </lineage>
</organism>
<dbReference type="PANTHER" id="PTHR28159">
    <property type="entry name" value="TRAFFICKING PROTEIN PARTICLE COMPLEX II-SPECIFIC SUBUNIT 65"/>
    <property type="match status" value="1"/>
</dbReference>
<dbReference type="GO" id="GO:1990071">
    <property type="term" value="C:TRAPPII protein complex"/>
    <property type="evidence" value="ECO:0007669"/>
    <property type="project" value="InterPro"/>
</dbReference>
<sequence>MSQLDAALGPDPTSPERFAAQFVPDAAADFAEQSQLTYLVPTDSNLDLETAFKDLEPGTSILSIDQRESLFFDETVDLLVILKTPWTSEAVLRSHLKRLVISVDAHIVNSTTSGRDTPSTSDSIFTARVPDIEDPVIVVDEEGSGVEGDSDDEERHAGQSIYAAWKLPVFLARPRIRLHGPSVVISASASLKPELTLEFPTIGSGYLHSGVPLGYNLLESFASDASLFDVKPRLSATRVSRVAPVTQPQELVLHIRALQRLELKIYPIVHTRIRFSRPNTSPNSAAVIALLEVDFTSNFDCEVTLDKISLSIPDSTVDSLNDESGMKLPLSCVSHDHITFLYRIAPNELDITPKNPSRDLDISINATAQVIPGRCTPHLTMHWTTNLDFTTPVNPGFGPTTGTGIQRSHRPSQLSITGQAVHPLKSPSVIRPDALPGLEAATSNTEANLPELGITMTFTGPSEPVRPGDVFSWTVYVVNRASEHNPLPPRKLALVAVPRRRRNEVRMTRPPSTGARRRGEKEISDAVVDENVLHAMQKNFAIEPTEVVCLSADTRVGPLAPGACHVAELQFLALQEGIVGMEAIRVVDLGSQEHVDIRELPTMIVEPAAA</sequence>
<protein>
    <submittedName>
        <fullName evidence="2">TRAPP trafficking subunit Trs65-domain-containing protein</fullName>
    </submittedName>
</protein>
<accession>A0A9P8WF85</accession>
<feature type="domain" description="Trafficking protein particle complex II-specific subunit 65 IgD3" evidence="1">
    <location>
        <begin position="431"/>
        <end position="605"/>
    </location>
</feature>
<dbReference type="PANTHER" id="PTHR28159:SF1">
    <property type="entry name" value="TRAFFICKING PROTEIN PARTICLE COMPLEX II-SPECIFIC SUBUNIT 65"/>
    <property type="match status" value="1"/>
</dbReference>
<dbReference type="GO" id="GO:0006891">
    <property type="term" value="P:intra-Golgi vesicle-mediated transport"/>
    <property type="evidence" value="ECO:0007669"/>
    <property type="project" value="InterPro"/>
</dbReference>
<evidence type="ECO:0000259" key="1">
    <source>
        <dbReference type="Pfam" id="PF12735"/>
    </source>
</evidence>
<evidence type="ECO:0000313" key="2">
    <source>
        <dbReference type="EMBL" id="KAH6898336.1"/>
    </source>
</evidence>
<dbReference type="AlphaFoldDB" id="A0A9P8WF85"/>
<comment type="caution">
    <text evidence="2">The sequence shown here is derived from an EMBL/GenBank/DDBJ whole genome shotgun (WGS) entry which is preliminary data.</text>
</comment>
<reference evidence="2 3" key="1">
    <citation type="journal article" date="2021" name="Nat. Commun.">
        <title>Genetic determinants of endophytism in the Arabidopsis root mycobiome.</title>
        <authorList>
            <person name="Mesny F."/>
            <person name="Miyauchi S."/>
            <person name="Thiergart T."/>
            <person name="Pickel B."/>
            <person name="Atanasova L."/>
            <person name="Karlsson M."/>
            <person name="Huettel B."/>
            <person name="Barry K.W."/>
            <person name="Haridas S."/>
            <person name="Chen C."/>
            <person name="Bauer D."/>
            <person name="Andreopoulos W."/>
            <person name="Pangilinan J."/>
            <person name="LaButti K."/>
            <person name="Riley R."/>
            <person name="Lipzen A."/>
            <person name="Clum A."/>
            <person name="Drula E."/>
            <person name="Henrissat B."/>
            <person name="Kohler A."/>
            <person name="Grigoriev I.V."/>
            <person name="Martin F.M."/>
            <person name="Hacquard S."/>
        </authorList>
    </citation>
    <scope>NUCLEOTIDE SEQUENCE [LARGE SCALE GENOMIC DNA]</scope>
    <source>
        <strain evidence="2 3">MPI-CAGE-CH-0241</strain>
    </source>
</reference>
<dbReference type="GO" id="GO:0005802">
    <property type="term" value="C:trans-Golgi network"/>
    <property type="evidence" value="ECO:0007669"/>
    <property type="project" value="TreeGrafter"/>
</dbReference>
<dbReference type="Proteomes" id="UP000777438">
    <property type="component" value="Unassembled WGS sequence"/>
</dbReference>
<dbReference type="EMBL" id="JAGPYM010000002">
    <property type="protein sequence ID" value="KAH6898336.1"/>
    <property type="molecule type" value="Genomic_DNA"/>
</dbReference>
<evidence type="ECO:0000313" key="3">
    <source>
        <dbReference type="Proteomes" id="UP000777438"/>
    </source>
</evidence>
<name>A0A9P8WF85_9HYPO</name>
<dbReference type="InterPro" id="IPR055420">
    <property type="entry name" value="IgD3_Trs65"/>
</dbReference>
<keyword evidence="3" id="KW-1185">Reference proteome</keyword>